<dbReference type="PANTHER" id="PTHR38340">
    <property type="entry name" value="S-LAYER PROTEIN"/>
    <property type="match status" value="1"/>
</dbReference>
<protein>
    <submittedName>
        <fullName evidence="4">DUF4347 domain-containing protein</fullName>
    </submittedName>
</protein>
<dbReference type="Pfam" id="PF17963">
    <property type="entry name" value="Big_9"/>
    <property type="match status" value="4"/>
</dbReference>
<dbReference type="RefSeq" id="WP_200197545.1">
    <property type="nucleotide sequence ID" value="NZ_JAENHM010000069.1"/>
</dbReference>
<feature type="domain" description="DUF4347" evidence="3">
    <location>
        <begin position="4"/>
        <end position="148"/>
    </location>
</feature>
<comment type="caution">
    <text evidence="4">The sequence shown here is derived from an EMBL/GenBank/DDBJ whole genome shotgun (WGS) entry which is preliminary data.</text>
</comment>
<accession>A0ABS1FBM2</accession>
<name>A0ABS1FBM2_9PROT</name>
<comment type="subcellular location">
    <subcellularLocation>
        <location evidence="1">Secreted</location>
    </subcellularLocation>
</comment>
<dbReference type="InterPro" id="IPR011049">
    <property type="entry name" value="Serralysin-like_metalloprot_C"/>
</dbReference>
<dbReference type="PRINTS" id="PR00313">
    <property type="entry name" value="CABNDNGRPT"/>
</dbReference>
<evidence type="ECO:0000256" key="1">
    <source>
        <dbReference type="ARBA" id="ARBA00004613"/>
    </source>
</evidence>
<dbReference type="PROSITE" id="PS00330">
    <property type="entry name" value="HEMOLYSIN_CALCIUM"/>
    <property type="match status" value="1"/>
</dbReference>
<gene>
    <name evidence="4" type="ORF">JHL17_25800</name>
</gene>
<dbReference type="InterPro" id="IPR050557">
    <property type="entry name" value="RTX_toxin/Mannuronan_C5-epim"/>
</dbReference>
<keyword evidence="5" id="KW-1185">Reference proteome</keyword>
<evidence type="ECO:0000256" key="2">
    <source>
        <dbReference type="ARBA" id="ARBA00022525"/>
    </source>
</evidence>
<proteinExistence type="predicted"/>
<organism evidence="4 5">
    <name type="scientific">Azospirillum endophyticum</name>
    <dbReference type="NCBI Taxonomy" id="2800326"/>
    <lineage>
        <taxon>Bacteria</taxon>
        <taxon>Pseudomonadati</taxon>
        <taxon>Pseudomonadota</taxon>
        <taxon>Alphaproteobacteria</taxon>
        <taxon>Rhodospirillales</taxon>
        <taxon>Azospirillaceae</taxon>
        <taxon>Azospirillum</taxon>
    </lineage>
</organism>
<dbReference type="InterPro" id="IPR025592">
    <property type="entry name" value="DUF4347"/>
</dbReference>
<evidence type="ECO:0000313" key="4">
    <source>
        <dbReference type="EMBL" id="MBK1840824.1"/>
    </source>
</evidence>
<evidence type="ECO:0000313" key="5">
    <source>
        <dbReference type="Proteomes" id="UP000652760"/>
    </source>
</evidence>
<dbReference type="EMBL" id="JAENHM010000069">
    <property type="protein sequence ID" value="MBK1840824.1"/>
    <property type="molecule type" value="Genomic_DNA"/>
</dbReference>
<reference evidence="5" key="1">
    <citation type="submission" date="2021-01" db="EMBL/GenBank/DDBJ databases">
        <title>Genome public.</title>
        <authorList>
            <person name="Liu C."/>
            <person name="Sun Q."/>
        </authorList>
    </citation>
    <scope>NUCLEOTIDE SEQUENCE [LARGE SCALE GENOMIC DNA]</scope>
    <source>
        <strain evidence="5">YIM B02556</strain>
    </source>
</reference>
<dbReference type="Proteomes" id="UP000652760">
    <property type="component" value="Unassembled WGS sequence"/>
</dbReference>
<evidence type="ECO:0000259" key="3">
    <source>
        <dbReference type="Pfam" id="PF14252"/>
    </source>
</evidence>
<keyword evidence="2" id="KW-0964">Secreted</keyword>
<dbReference type="InterPro" id="IPR013783">
    <property type="entry name" value="Ig-like_fold"/>
</dbReference>
<dbReference type="Pfam" id="PF14252">
    <property type="entry name" value="DUF4347"/>
    <property type="match status" value="1"/>
</dbReference>
<dbReference type="InterPro" id="IPR018511">
    <property type="entry name" value="Hemolysin-typ_Ca-bd_CS"/>
</dbReference>
<dbReference type="Gene3D" id="2.60.40.10">
    <property type="entry name" value="Immunoglobulins"/>
    <property type="match status" value="3"/>
</dbReference>
<dbReference type="Pfam" id="PF00353">
    <property type="entry name" value="HemolysinCabind"/>
    <property type="match status" value="4"/>
</dbReference>
<dbReference type="SUPFAM" id="SSF51120">
    <property type="entry name" value="beta-Roll"/>
    <property type="match status" value="3"/>
</dbReference>
<dbReference type="PANTHER" id="PTHR38340:SF1">
    <property type="entry name" value="S-LAYER PROTEIN"/>
    <property type="match status" value="1"/>
</dbReference>
<dbReference type="Gene3D" id="2.150.10.10">
    <property type="entry name" value="Serralysin-like metalloprotease, C-terminal"/>
    <property type="match status" value="3"/>
</dbReference>
<sequence length="1443" mass="142292">MRDVLIADASLDDLDLLLDRCRSDVRIVRVAADEDGGKALADALAGRPPAIHLLAHGEPGAVRLGVRPLDIAALETDRHSWPQAPGTEILIHACDTGADGGRFAAALAQATGARVAAASHPVGHPSLGASWELDVTTGPIRAALPVSDTGSWVHRLAYTGTPTDGDDTLVGDDTGNTINGGAGNDSIVGGTGNDSLVGGIGDDTLVGGGNSGQSAGDTLNGGLGGDHYVGGNGFTIVTYENATTGITLDLTNGANNTGEAAGDTFVDIQRWVGSEHDDSLTAGDTAVWFWGHGGNDLEHGGAGNDTLEAGDGNDTVFGGGGNDLIYGRADNDELHGDAGNDTVAGGGGADLIYGGDGNDLLKGDWERDTIHGGDGDDTILAGIVSAGSYGQAQADQIFGEAGNDRYIVVSQYDAGTVSFDGGEGTDTLEIHSDDLSSYNGYDLEYYTDVASPAIDLTGMTLAGVERLELTGSKAHDVTLTGVQAAGFEVIAGSAASDTLRIAGSADLSAVAMSGIEAIEVTGSNATLTLAASQLAGLALTGNGNALAVAASGTGATVDLSGAVGFGRVALTGTAGADDLTVGAGATVIGNGGDDVIRIAAGTAGAVTIADAAVGDRLVMTGADLSAMQVETGAGSTTLRVGTDLAVTLTGSFAASQFQVGSGGSVTIVQANGAPVAEADKTVTAQAAAPVALGIVAPTDADGDALTVTVTGLPAGGTIRLADGTAVTANQSLTTAQLAALTFTAAAGTIGDAGSFTYTVSDGHGGSAGQSVALTVNAAPVAEADKAVMAQAATPVALGIAAPTDANGDALTVTVTGLPAGGTIRLADGTAVTANQSLTTTQLAALTFTAAAGTVGAAGSFAYTVADGHGGSAGQSVTLTVNAAPVTDADKTVTARQDAGPVALGIAAPTDANGDVLSVTVTGLPTGGALTLADGTAVTANQSLTLAQLAALTFTPATGTVGNAGSFAYRVEDGHGGVDTQTIGLTVEAAPVVSPPPPPPPPVTSSPEPVVEPAVNSAPVVQADKTVSAQDRTAVSLGIAAPTDADGDALTVTVTGLPGGGTVRMADGSAVAVNQTLTAADLPALTFLAADGMAGNAGSFAYRVDDGHGGVAAQSIALQVAPSADPASTTPQAPAAGGLPAGFNALAYIASYPDLIAAFGTNTEAATQHYLQAGQAEGRTVTFNPLAYTASYPDLIGAFGTDADAAARHYIQSGYSEGRSPNFDGLAYIASYPDLTAAFGTNAEAGTRHFIQSGYAEGRSVTFDGYNYLAANHDVALAFGIDANAAAQHYIQFGQAEGRPAQGFDALRYIASNPDLIQAFGPDVQAAEIHYVRNGYTEGRSLTAFDPAAYLATNPEIATEFGTSPAAVELAYIKRSTSTAAAAMAAGEGEAPIAVTMLAAGMTGAQSLGIGGGFYDGSSSGMASGLLASGDGGLSTRQRTELPA</sequence>
<dbReference type="InterPro" id="IPR001343">
    <property type="entry name" value="Hemolysn_Ca-bd"/>
</dbReference>